<dbReference type="Proteomes" id="UP000807469">
    <property type="component" value="Unassembled WGS sequence"/>
</dbReference>
<evidence type="ECO:0000313" key="3">
    <source>
        <dbReference type="Proteomes" id="UP000807469"/>
    </source>
</evidence>
<evidence type="ECO:0000256" key="1">
    <source>
        <dbReference type="SAM" id="MobiDB-lite"/>
    </source>
</evidence>
<organism evidence="2 3">
    <name type="scientific">Pholiota conissans</name>
    <dbReference type="NCBI Taxonomy" id="109636"/>
    <lineage>
        <taxon>Eukaryota</taxon>
        <taxon>Fungi</taxon>
        <taxon>Dikarya</taxon>
        <taxon>Basidiomycota</taxon>
        <taxon>Agaricomycotina</taxon>
        <taxon>Agaricomycetes</taxon>
        <taxon>Agaricomycetidae</taxon>
        <taxon>Agaricales</taxon>
        <taxon>Agaricineae</taxon>
        <taxon>Strophariaceae</taxon>
        <taxon>Pholiota</taxon>
    </lineage>
</organism>
<dbReference type="EMBL" id="MU155497">
    <property type="protein sequence ID" value="KAF9472790.1"/>
    <property type="molecule type" value="Genomic_DNA"/>
</dbReference>
<feature type="compositionally biased region" description="Basic and acidic residues" evidence="1">
    <location>
        <begin position="1"/>
        <end position="16"/>
    </location>
</feature>
<gene>
    <name evidence="2" type="ORF">BDN70DRAFT_900266</name>
</gene>
<keyword evidence="3" id="KW-1185">Reference proteome</keyword>
<dbReference type="AlphaFoldDB" id="A0A9P5YSC3"/>
<protein>
    <submittedName>
        <fullName evidence="2">Uncharacterized protein</fullName>
    </submittedName>
</protein>
<name>A0A9P5YSC3_9AGAR</name>
<proteinExistence type="predicted"/>
<sequence length="170" mass="19661">MVNADESSRHPDKDEGSGTENTNITFLGAKDISSCRRVTLRCQEKKSDISGNETPTRIDQHSLARYVVHEEQCDKTHWFKLFFKVGNRHLETLYSWGHRRWELEEKGDEYEKLTRGGDDRSRLPFAILFVIIHISLRLQFDDSSAYAARRTIPRHYGSCDFCAVFCGLST</sequence>
<feature type="region of interest" description="Disordered" evidence="1">
    <location>
        <begin position="1"/>
        <end position="23"/>
    </location>
</feature>
<accession>A0A9P5YSC3</accession>
<comment type="caution">
    <text evidence="2">The sequence shown here is derived from an EMBL/GenBank/DDBJ whole genome shotgun (WGS) entry which is preliminary data.</text>
</comment>
<evidence type="ECO:0000313" key="2">
    <source>
        <dbReference type="EMBL" id="KAF9472790.1"/>
    </source>
</evidence>
<reference evidence="2" key="1">
    <citation type="submission" date="2020-11" db="EMBL/GenBank/DDBJ databases">
        <authorList>
            <consortium name="DOE Joint Genome Institute"/>
            <person name="Ahrendt S."/>
            <person name="Riley R."/>
            <person name="Andreopoulos W."/>
            <person name="Labutti K."/>
            <person name="Pangilinan J."/>
            <person name="Ruiz-Duenas F.J."/>
            <person name="Barrasa J.M."/>
            <person name="Sanchez-Garcia M."/>
            <person name="Camarero S."/>
            <person name="Miyauchi S."/>
            <person name="Serrano A."/>
            <person name="Linde D."/>
            <person name="Babiker R."/>
            <person name="Drula E."/>
            <person name="Ayuso-Fernandez I."/>
            <person name="Pacheco R."/>
            <person name="Padilla G."/>
            <person name="Ferreira P."/>
            <person name="Barriuso J."/>
            <person name="Kellner H."/>
            <person name="Castanera R."/>
            <person name="Alfaro M."/>
            <person name="Ramirez L."/>
            <person name="Pisabarro A.G."/>
            <person name="Kuo A."/>
            <person name="Tritt A."/>
            <person name="Lipzen A."/>
            <person name="He G."/>
            <person name="Yan M."/>
            <person name="Ng V."/>
            <person name="Cullen D."/>
            <person name="Martin F."/>
            <person name="Rosso M.-N."/>
            <person name="Henrissat B."/>
            <person name="Hibbett D."/>
            <person name="Martinez A.T."/>
            <person name="Grigoriev I.V."/>
        </authorList>
    </citation>
    <scope>NUCLEOTIDE SEQUENCE</scope>
    <source>
        <strain evidence="2">CIRM-BRFM 674</strain>
    </source>
</reference>